<accession>A0ABP1G7Q1</accession>
<comment type="caution">
    <text evidence="7">The sequence shown here is derived from an EMBL/GenBank/DDBJ whole genome shotgun (WGS) entry which is preliminary data.</text>
</comment>
<dbReference type="Gene3D" id="1.20.1540.10">
    <property type="entry name" value="Rhomboid-like"/>
    <property type="match status" value="1"/>
</dbReference>
<dbReference type="EMBL" id="CAXHTA020000015">
    <property type="protein sequence ID" value="CAL5226028.1"/>
    <property type="molecule type" value="Genomic_DNA"/>
</dbReference>
<evidence type="ECO:0000313" key="7">
    <source>
        <dbReference type="EMBL" id="CAL5226028.1"/>
    </source>
</evidence>
<comment type="subcellular location">
    <subcellularLocation>
        <location evidence="1">Membrane</location>
        <topology evidence="1">Multi-pass membrane protein</topology>
    </subcellularLocation>
</comment>
<evidence type="ECO:0000256" key="2">
    <source>
        <dbReference type="ARBA" id="ARBA00009045"/>
    </source>
</evidence>
<name>A0ABP1G7Q1_9CHLO</name>
<reference evidence="7 8" key="1">
    <citation type="submission" date="2024-06" db="EMBL/GenBank/DDBJ databases">
        <authorList>
            <person name="Kraege A."/>
            <person name="Thomma B."/>
        </authorList>
    </citation>
    <scope>NUCLEOTIDE SEQUENCE [LARGE SCALE GENOMIC DNA]</scope>
</reference>
<evidence type="ECO:0000256" key="5">
    <source>
        <dbReference type="ARBA" id="ARBA00023136"/>
    </source>
</evidence>
<sequence length="123" mass="13249">MVSSLASYGGRLARNGANYSLGASGAAWACVAAFTMHYPGGPAKLIFLPGVNFEVGLLVPVLMGADALGVLKNWQHWDHHRHLGGALFGKLYTISGHHLWDRRDKVLHAMGLAGDDIEDLKFP</sequence>
<dbReference type="Pfam" id="PF01694">
    <property type="entry name" value="Rhomboid"/>
    <property type="match status" value="1"/>
</dbReference>
<dbReference type="InterPro" id="IPR022764">
    <property type="entry name" value="Peptidase_S54_rhomboid_dom"/>
</dbReference>
<keyword evidence="3" id="KW-0812">Transmembrane</keyword>
<proteinExistence type="inferred from homology"/>
<evidence type="ECO:0000256" key="1">
    <source>
        <dbReference type="ARBA" id="ARBA00004141"/>
    </source>
</evidence>
<dbReference type="SUPFAM" id="SSF144091">
    <property type="entry name" value="Rhomboid-like"/>
    <property type="match status" value="1"/>
</dbReference>
<keyword evidence="8" id="KW-1185">Reference proteome</keyword>
<evidence type="ECO:0000256" key="4">
    <source>
        <dbReference type="ARBA" id="ARBA00022989"/>
    </source>
</evidence>
<protein>
    <submittedName>
        <fullName evidence="7">G8837 protein</fullName>
    </submittedName>
</protein>
<dbReference type="InterPro" id="IPR035952">
    <property type="entry name" value="Rhomboid-like_sf"/>
</dbReference>
<comment type="similarity">
    <text evidence="2">Belongs to the peptidase S54 family.</text>
</comment>
<dbReference type="Proteomes" id="UP001497392">
    <property type="component" value="Unassembled WGS sequence"/>
</dbReference>
<evidence type="ECO:0000259" key="6">
    <source>
        <dbReference type="Pfam" id="PF01694"/>
    </source>
</evidence>
<keyword evidence="5" id="KW-0472">Membrane</keyword>
<keyword evidence="4" id="KW-1133">Transmembrane helix</keyword>
<feature type="domain" description="Peptidase S54 rhomboid" evidence="6">
    <location>
        <begin position="10"/>
        <end position="94"/>
    </location>
</feature>
<gene>
    <name evidence="7" type="primary">g8837</name>
    <name evidence="7" type="ORF">VP750_LOCUS7934</name>
</gene>
<evidence type="ECO:0000256" key="3">
    <source>
        <dbReference type="ARBA" id="ARBA00022692"/>
    </source>
</evidence>
<evidence type="ECO:0000313" key="8">
    <source>
        <dbReference type="Proteomes" id="UP001497392"/>
    </source>
</evidence>
<organism evidence="7 8">
    <name type="scientific">Coccomyxa viridis</name>
    <dbReference type="NCBI Taxonomy" id="1274662"/>
    <lineage>
        <taxon>Eukaryota</taxon>
        <taxon>Viridiplantae</taxon>
        <taxon>Chlorophyta</taxon>
        <taxon>core chlorophytes</taxon>
        <taxon>Trebouxiophyceae</taxon>
        <taxon>Trebouxiophyceae incertae sedis</taxon>
        <taxon>Coccomyxaceae</taxon>
        <taxon>Coccomyxa</taxon>
    </lineage>
</organism>